<dbReference type="InParanoid" id="A0A409W368"/>
<accession>A0A409W368</accession>
<sequence>MPSFYPLAFSLDDPADICCKITEHYSRQGKLRFLTVKERHDLFYPAPGAVHHSSTILHTLRVQRCGLPGITFPALKHLSMRQSVLLVSRLNLFPNLEELELLGTSVLSYHDGPFNGQRLSKSLRLKSLHIEQIGLQDVFHDFNRSAQIIVGFLRSSARHFGVEPFAHLQSLAVTLNSSPKLLELVEEIIKDSPTLREFVFQTSPNQTLAAPDLIAGIRNANHSLLLSCLPSIFVAQQDLQYADRSTSFLMDASLKLPGWYSVTHVLQQKIPSQTETDPVGEDAALVNSSSFMSLWTQVVSLFQCLMGPGRAWLKDVHLCIIDWSFKEICQRPKTPNEIEDIILGKDRKMGVITSVYLNNFRDPDTSRATIVFLLDVDSVSKPQ</sequence>
<reference evidence="1 2" key="1">
    <citation type="journal article" date="2018" name="Evol. Lett.">
        <title>Horizontal gene cluster transfer increased hallucinogenic mushroom diversity.</title>
        <authorList>
            <person name="Reynolds H.T."/>
            <person name="Vijayakumar V."/>
            <person name="Gluck-Thaler E."/>
            <person name="Korotkin H.B."/>
            <person name="Matheny P.B."/>
            <person name="Slot J.C."/>
        </authorList>
    </citation>
    <scope>NUCLEOTIDE SEQUENCE [LARGE SCALE GENOMIC DNA]</scope>
    <source>
        <strain evidence="1 2">2629</strain>
    </source>
</reference>
<protein>
    <submittedName>
        <fullName evidence="1">Uncharacterized protein</fullName>
    </submittedName>
</protein>
<evidence type="ECO:0000313" key="2">
    <source>
        <dbReference type="Proteomes" id="UP000284842"/>
    </source>
</evidence>
<proteinExistence type="predicted"/>
<keyword evidence="2" id="KW-1185">Reference proteome</keyword>
<organism evidence="1 2">
    <name type="scientific">Panaeolus cyanescens</name>
    <dbReference type="NCBI Taxonomy" id="181874"/>
    <lineage>
        <taxon>Eukaryota</taxon>
        <taxon>Fungi</taxon>
        <taxon>Dikarya</taxon>
        <taxon>Basidiomycota</taxon>
        <taxon>Agaricomycotina</taxon>
        <taxon>Agaricomycetes</taxon>
        <taxon>Agaricomycetidae</taxon>
        <taxon>Agaricales</taxon>
        <taxon>Agaricineae</taxon>
        <taxon>Galeropsidaceae</taxon>
        <taxon>Panaeolus</taxon>
    </lineage>
</organism>
<dbReference type="EMBL" id="NHTK01005845">
    <property type="protein sequence ID" value="PPQ72925.1"/>
    <property type="molecule type" value="Genomic_DNA"/>
</dbReference>
<gene>
    <name evidence="1" type="ORF">CVT24_000199</name>
</gene>
<comment type="caution">
    <text evidence="1">The sequence shown here is derived from an EMBL/GenBank/DDBJ whole genome shotgun (WGS) entry which is preliminary data.</text>
</comment>
<dbReference type="Proteomes" id="UP000284842">
    <property type="component" value="Unassembled WGS sequence"/>
</dbReference>
<dbReference type="OrthoDB" id="2745898at2759"/>
<evidence type="ECO:0000313" key="1">
    <source>
        <dbReference type="EMBL" id="PPQ72925.1"/>
    </source>
</evidence>
<name>A0A409W368_9AGAR</name>
<dbReference type="AlphaFoldDB" id="A0A409W368"/>